<dbReference type="GeneID" id="97391688"/>
<dbReference type="InterPro" id="IPR004776">
    <property type="entry name" value="Mem_transp_PIN-like"/>
</dbReference>
<evidence type="ECO:0000256" key="5">
    <source>
        <dbReference type="ARBA" id="ARBA00022692"/>
    </source>
</evidence>
<comment type="subcellular location">
    <subcellularLocation>
        <location evidence="1">Cell membrane</location>
        <topology evidence="1">Multi-pass membrane protein</topology>
    </subcellularLocation>
</comment>
<keyword evidence="7" id="KW-0472">Membrane</keyword>
<keyword evidence="4" id="KW-1003">Cell membrane</keyword>
<evidence type="ECO:0000313" key="9">
    <source>
        <dbReference type="Proteomes" id="UP000095492"/>
    </source>
</evidence>
<keyword evidence="5" id="KW-0812">Transmembrane</keyword>
<evidence type="ECO:0000256" key="3">
    <source>
        <dbReference type="ARBA" id="ARBA00022448"/>
    </source>
</evidence>
<name>A0A173UGR6_EUBRA</name>
<evidence type="ECO:0000313" key="8">
    <source>
        <dbReference type="EMBL" id="CUN12788.1"/>
    </source>
</evidence>
<dbReference type="PANTHER" id="PTHR36838:SF4">
    <property type="entry name" value="AUXIN EFFLUX CARRIER FAMILY PROTEIN"/>
    <property type="match status" value="1"/>
</dbReference>
<keyword evidence="6" id="KW-1133">Transmembrane helix</keyword>
<dbReference type="OrthoDB" id="9794315at2"/>
<dbReference type="GO" id="GO:0005886">
    <property type="term" value="C:plasma membrane"/>
    <property type="evidence" value="ECO:0007669"/>
    <property type="project" value="UniProtKB-SubCell"/>
</dbReference>
<dbReference type="InterPro" id="IPR038770">
    <property type="entry name" value="Na+/solute_symporter_sf"/>
</dbReference>
<evidence type="ECO:0000256" key="2">
    <source>
        <dbReference type="ARBA" id="ARBA00010145"/>
    </source>
</evidence>
<evidence type="ECO:0000256" key="7">
    <source>
        <dbReference type="ARBA" id="ARBA00023136"/>
    </source>
</evidence>
<reference evidence="8 9" key="1">
    <citation type="submission" date="2015-09" db="EMBL/GenBank/DDBJ databases">
        <authorList>
            <consortium name="Pathogen Informatics"/>
        </authorList>
    </citation>
    <scope>NUCLEOTIDE SEQUENCE [LARGE SCALE GENOMIC DNA]</scope>
    <source>
        <strain evidence="8 9">2789STDY5608891</strain>
    </source>
</reference>
<dbReference type="RefSeq" id="WP_022035589.1">
    <property type="nucleotide sequence ID" value="NZ_CAXUGT010000010.1"/>
</dbReference>
<keyword evidence="3" id="KW-0813">Transport</keyword>
<comment type="similarity">
    <text evidence="2">Belongs to the auxin efflux carrier (TC 2.A.69) family.</text>
</comment>
<evidence type="ECO:0000256" key="1">
    <source>
        <dbReference type="ARBA" id="ARBA00004651"/>
    </source>
</evidence>
<dbReference type="GO" id="GO:0055085">
    <property type="term" value="P:transmembrane transport"/>
    <property type="evidence" value="ECO:0007669"/>
    <property type="project" value="InterPro"/>
</dbReference>
<dbReference type="STRING" id="39490.ERS852448_01990"/>
<dbReference type="Gene3D" id="1.20.1530.20">
    <property type="match status" value="1"/>
</dbReference>
<accession>A0A173UGR6</accession>
<dbReference type="EMBL" id="CYYA01000013">
    <property type="protein sequence ID" value="CUN12788.1"/>
    <property type="molecule type" value="Genomic_DNA"/>
</dbReference>
<dbReference type="Proteomes" id="UP000095492">
    <property type="component" value="Unassembled WGS sequence"/>
</dbReference>
<evidence type="ECO:0000256" key="6">
    <source>
        <dbReference type="ARBA" id="ARBA00022989"/>
    </source>
</evidence>
<sequence>MSNFLFSINVTIPIFLVMVIGYFLRQIGMLNENFVTVANKFNFKVTLPFLLFRDLSTVNIQEVFDLKYVLFCAIATSVCFWSVYGLTKIFMKDRSMTGAFVQASFRSSAAVMGLAFIQNIYGQSTMGSLMIIGAVPLYNIYSVLVLTFEGDYPENERDTGRIKQAGINILKNPIIIGIVLGLIVALLHNPLPELVNSTVNNVAKMATPLALIGLGAGFEGKKALAKIKPTLWAAFIKLIAQAAIFIPIAAALGFRGEKMVALVVMLAAPATPSCYIMAKNMHNDGVLTASIVVATTLLASVTLTGWIFLLRTLGWI</sequence>
<protein>
    <submittedName>
        <fullName evidence="8">Putative transporter YfdV</fullName>
    </submittedName>
</protein>
<gene>
    <name evidence="8" type="ORF">ERS852448_01990</name>
</gene>
<proteinExistence type="inferred from homology"/>
<evidence type="ECO:0000256" key="4">
    <source>
        <dbReference type="ARBA" id="ARBA00022475"/>
    </source>
</evidence>
<organism evidence="8 9">
    <name type="scientific">Eubacterium ramulus</name>
    <dbReference type="NCBI Taxonomy" id="39490"/>
    <lineage>
        <taxon>Bacteria</taxon>
        <taxon>Bacillati</taxon>
        <taxon>Bacillota</taxon>
        <taxon>Clostridia</taxon>
        <taxon>Eubacteriales</taxon>
        <taxon>Eubacteriaceae</taxon>
        <taxon>Eubacterium</taxon>
    </lineage>
</organism>
<dbReference type="Pfam" id="PF03547">
    <property type="entry name" value="Mem_trans"/>
    <property type="match status" value="1"/>
</dbReference>
<dbReference type="AlphaFoldDB" id="A0A173UGR6"/>
<dbReference type="PANTHER" id="PTHR36838">
    <property type="entry name" value="AUXIN EFFLUX CARRIER FAMILY PROTEIN"/>
    <property type="match status" value="1"/>
</dbReference>